<name>A0A917Q3Y5_9HYPH</name>
<sequence>MNEMRPLPHSLAAAAPPAIAPVTILGSDARVTCGVMDYSRRLVEAIDAIAPGLVRIEAVETTRPLAFLRAIVSRLRRGETVHAQLPIEGWGNSLLPGVALFLARLATRRGRIVVTLHEWMSLNRLRYLSLLPDVVATDAFVFVSEQQRAAFRSSPVVSHAKRDAAAMIPIGPNILARPGDEAAIAAQRARILANGDGRPTFAFGFFGVLYASKRPELLLETLAALRAKDLDARLVVCGDFLHDKPEDRPAFLAKAEALGVRSALDFRGRIDDETELMTVLAACDAFLLPYTDGVSVRRGTFHALAQIARPMVTTLPERADEFAPFPALARKIENPATKLVPVDAPAERFAEALLAAHAAREEAIGVDLMALWEEAARGHLALYEALRG</sequence>
<proteinExistence type="predicted"/>
<dbReference type="SUPFAM" id="SSF53756">
    <property type="entry name" value="UDP-Glycosyltransferase/glycogen phosphorylase"/>
    <property type="match status" value="1"/>
</dbReference>
<dbReference type="Pfam" id="PF13692">
    <property type="entry name" value="Glyco_trans_1_4"/>
    <property type="match status" value="1"/>
</dbReference>
<dbReference type="RefSeq" id="WP_188908588.1">
    <property type="nucleotide sequence ID" value="NZ_BMMF01000001.1"/>
</dbReference>
<reference evidence="1 2" key="1">
    <citation type="journal article" date="2014" name="Int. J. Syst. Evol. Microbiol.">
        <title>Complete genome sequence of Corynebacterium casei LMG S-19264T (=DSM 44701T), isolated from a smear-ripened cheese.</title>
        <authorList>
            <consortium name="US DOE Joint Genome Institute (JGI-PGF)"/>
            <person name="Walter F."/>
            <person name="Albersmeier A."/>
            <person name="Kalinowski J."/>
            <person name="Ruckert C."/>
        </authorList>
    </citation>
    <scope>NUCLEOTIDE SEQUENCE [LARGE SCALE GENOMIC DNA]</scope>
    <source>
        <strain evidence="1 2">CGMCC 1.9161</strain>
    </source>
</reference>
<dbReference type="Proteomes" id="UP000600449">
    <property type="component" value="Unassembled WGS sequence"/>
</dbReference>
<keyword evidence="2" id="KW-1185">Reference proteome</keyword>
<evidence type="ECO:0000313" key="2">
    <source>
        <dbReference type="Proteomes" id="UP000600449"/>
    </source>
</evidence>
<comment type="caution">
    <text evidence="1">The sequence shown here is derived from an EMBL/GenBank/DDBJ whole genome shotgun (WGS) entry which is preliminary data.</text>
</comment>
<evidence type="ECO:0000313" key="1">
    <source>
        <dbReference type="EMBL" id="GGK19082.1"/>
    </source>
</evidence>
<gene>
    <name evidence="1" type="ORF">GCM10011322_02190</name>
</gene>
<organism evidence="1 2">
    <name type="scientific">Salinarimonas ramus</name>
    <dbReference type="NCBI Taxonomy" id="690164"/>
    <lineage>
        <taxon>Bacteria</taxon>
        <taxon>Pseudomonadati</taxon>
        <taxon>Pseudomonadota</taxon>
        <taxon>Alphaproteobacteria</taxon>
        <taxon>Hyphomicrobiales</taxon>
        <taxon>Salinarimonadaceae</taxon>
        <taxon>Salinarimonas</taxon>
    </lineage>
</organism>
<dbReference type="Gene3D" id="3.40.50.2000">
    <property type="entry name" value="Glycogen Phosphorylase B"/>
    <property type="match status" value="2"/>
</dbReference>
<accession>A0A917Q3Y5</accession>
<protein>
    <submittedName>
        <fullName evidence="1">Uncharacterized protein</fullName>
    </submittedName>
</protein>
<dbReference type="EMBL" id="BMMF01000001">
    <property type="protein sequence ID" value="GGK19082.1"/>
    <property type="molecule type" value="Genomic_DNA"/>
</dbReference>
<dbReference type="AlphaFoldDB" id="A0A917Q3Y5"/>